<evidence type="ECO:0000313" key="2">
    <source>
        <dbReference type="EMBL" id="ENZ05811.1"/>
    </source>
</evidence>
<comment type="caution">
    <text evidence="2">The sequence shown here is derived from an EMBL/GenBank/DDBJ whole genome shotgun (WGS) entry which is preliminary data.</text>
</comment>
<dbReference type="HOGENOM" id="CLU_2681158_0_0_9"/>
<evidence type="ECO:0000259" key="1">
    <source>
        <dbReference type="Pfam" id="PF01638"/>
    </source>
</evidence>
<sequence length="74" mass="8214">MACNWKGIMPGKTGRVWVTEALNQDGSSQGLKIKNGLTENGKSIIPVLDVMYTWGMDYLNGLNVKTPCQKQERV</sequence>
<gene>
    <name evidence="2" type="ORF">HMPREF1090_05589</name>
</gene>
<dbReference type="PATRIC" id="fig|999408.3.peg.5994"/>
<dbReference type="Proteomes" id="UP000013085">
    <property type="component" value="Unassembled WGS sequence"/>
</dbReference>
<protein>
    <recommendedName>
        <fullName evidence="1">HTH hxlR-type domain-containing protein</fullName>
    </recommendedName>
</protein>
<dbReference type="EMBL" id="AGYR01000078">
    <property type="protein sequence ID" value="ENZ05811.1"/>
    <property type="molecule type" value="Genomic_DNA"/>
</dbReference>
<name>A0A0E2H2J9_9FIRM</name>
<feature type="domain" description="HTH hxlR-type" evidence="1">
    <location>
        <begin position="28"/>
        <end position="60"/>
    </location>
</feature>
<proteinExistence type="predicted"/>
<dbReference type="AlphaFoldDB" id="A0A0E2H2J9"/>
<evidence type="ECO:0000313" key="3">
    <source>
        <dbReference type="Proteomes" id="UP000013085"/>
    </source>
</evidence>
<dbReference type="Pfam" id="PF01638">
    <property type="entry name" value="HxlR"/>
    <property type="match status" value="1"/>
</dbReference>
<accession>A0A0E2H2J9</accession>
<reference evidence="2 3" key="1">
    <citation type="submission" date="2013-01" db="EMBL/GenBank/DDBJ databases">
        <title>The Genome Sequence of Clostridium clostridioforme 90A8.</title>
        <authorList>
            <consortium name="The Broad Institute Genome Sequencing Platform"/>
            <person name="Earl A."/>
            <person name="Ward D."/>
            <person name="Feldgarden M."/>
            <person name="Gevers D."/>
            <person name="Courvalin P."/>
            <person name="Lambert T."/>
            <person name="Walker B."/>
            <person name="Young S.K."/>
            <person name="Zeng Q."/>
            <person name="Gargeya S."/>
            <person name="Fitzgerald M."/>
            <person name="Haas B."/>
            <person name="Abouelleil A."/>
            <person name="Alvarado L."/>
            <person name="Arachchi H.M."/>
            <person name="Berlin A.M."/>
            <person name="Chapman S.B."/>
            <person name="Dewar J."/>
            <person name="Goldberg J."/>
            <person name="Griggs A."/>
            <person name="Gujja S."/>
            <person name="Hansen M."/>
            <person name="Howarth C."/>
            <person name="Imamovic A."/>
            <person name="Larimer J."/>
            <person name="McCowan C."/>
            <person name="Murphy C."/>
            <person name="Neiman D."/>
            <person name="Pearson M."/>
            <person name="Priest M."/>
            <person name="Roberts A."/>
            <person name="Saif S."/>
            <person name="Shea T."/>
            <person name="Sisk P."/>
            <person name="Sykes S."/>
            <person name="Wortman J."/>
            <person name="Nusbaum C."/>
            <person name="Birren B."/>
        </authorList>
    </citation>
    <scope>NUCLEOTIDE SEQUENCE [LARGE SCALE GENOMIC DNA]</scope>
    <source>
        <strain evidence="2 3">90A8</strain>
    </source>
</reference>
<dbReference type="InterPro" id="IPR002577">
    <property type="entry name" value="HTH_HxlR"/>
</dbReference>
<organism evidence="2 3">
    <name type="scientific">[Clostridium] clostridioforme 90A8</name>
    <dbReference type="NCBI Taxonomy" id="999408"/>
    <lineage>
        <taxon>Bacteria</taxon>
        <taxon>Bacillati</taxon>
        <taxon>Bacillota</taxon>
        <taxon>Clostridia</taxon>
        <taxon>Lachnospirales</taxon>
        <taxon>Lachnospiraceae</taxon>
        <taxon>Enterocloster</taxon>
    </lineage>
</organism>